<reference evidence="1 2" key="1">
    <citation type="submission" date="2019-09" db="EMBL/GenBank/DDBJ databases">
        <title>Draft genome sequence of Acinetobacter tandoii W4-4-4 isolated from environmental water sample.</title>
        <authorList>
            <person name="Wee S.K."/>
            <person name="Yan B."/>
            <person name="Mustaffa S.B."/>
            <person name="Yap E.P.H."/>
        </authorList>
    </citation>
    <scope>NUCLEOTIDE SEQUENCE [LARGE SCALE GENOMIC DNA]</scope>
    <source>
        <strain evidence="1 2">W4-4-4</strain>
    </source>
</reference>
<sequence length="131" mass="15219">MIKSAEEFVLLRRSEAPDKYMRAVHEEATDTVWMDVISKFPEMKEWVAHNRTVPLNILNILARDMDDSVRAAVASKRKLSPELFELLSKDKSEVVRERVAYNKKAPLHILKMLANDQIIFVREAALKRIEN</sequence>
<dbReference type="AlphaFoldDB" id="A0A5N4W9D3"/>
<protein>
    <recommendedName>
        <fullName evidence="3">HEAT repeat domain-containing protein</fullName>
    </recommendedName>
</protein>
<evidence type="ECO:0008006" key="3">
    <source>
        <dbReference type="Google" id="ProtNLM"/>
    </source>
</evidence>
<dbReference type="RefSeq" id="WP_151505257.1">
    <property type="nucleotide sequence ID" value="NZ_VXLD01000014.1"/>
</dbReference>
<dbReference type="EMBL" id="VXLD01000014">
    <property type="protein sequence ID" value="KAB1852313.1"/>
    <property type="molecule type" value="Genomic_DNA"/>
</dbReference>
<dbReference type="InterPro" id="IPR016024">
    <property type="entry name" value="ARM-type_fold"/>
</dbReference>
<evidence type="ECO:0000313" key="2">
    <source>
        <dbReference type="Proteomes" id="UP000325788"/>
    </source>
</evidence>
<dbReference type="Gene3D" id="1.25.10.10">
    <property type="entry name" value="Leucine-rich Repeat Variant"/>
    <property type="match status" value="1"/>
</dbReference>
<accession>A0A5N4W9D3</accession>
<proteinExistence type="predicted"/>
<organism evidence="1 2">
    <name type="scientific">Acinetobacter tandoii</name>
    <dbReference type="NCBI Taxonomy" id="202954"/>
    <lineage>
        <taxon>Bacteria</taxon>
        <taxon>Pseudomonadati</taxon>
        <taxon>Pseudomonadota</taxon>
        <taxon>Gammaproteobacteria</taxon>
        <taxon>Moraxellales</taxon>
        <taxon>Moraxellaceae</taxon>
        <taxon>Acinetobacter</taxon>
    </lineage>
</organism>
<dbReference type="Proteomes" id="UP000325788">
    <property type="component" value="Unassembled WGS sequence"/>
</dbReference>
<gene>
    <name evidence="1" type="ORF">F4W09_15045</name>
</gene>
<dbReference type="SUPFAM" id="SSF48371">
    <property type="entry name" value="ARM repeat"/>
    <property type="match status" value="1"/>
</dbReference>
<name>A0A5N4W9D3_9GAMM</name>
<comment type="caution">
    <text evidence="1">The sequence shown here is derived from an EMBL/GenBank/DDBJ whole genome shotgun (WGS) entry which is preliminary data.</text>
</comment>
<dbReference type="InterPro" id="IPR011989">
    <property type="entry name" value="ARM-like"/>
</dbReference>
<evidence type="ECO:0000313" key="1">
    <source>
        <dbReference type="EMBL" id="KAB1852313.1"/>
    </source>
</evidence>